<dbReference type="InterPro" id="IPR053135">
    <property type="entry name" value="AKR2_Oxidoreductase"/>
</dbReference>
<dbReference type="EMBL" id="SGIT01000002">
    <property type="protein sequence ID" value="RZF59346.1"/>
    <property type="molecule type" value="Genomic_DNA"/>
</dbReference>
<gene>
    <name evidence="2" type="ORF">EWE74_09180</name>
</gene>
<keyword evidence="3" id="KW-1185">Reference proteome</keyword>
<dbReference type="InterPro" id="IPR036812">
    <property type="entry name" value="NAD(P)_OxRdtase_dom_sf"/>
</dbReference>
<dbReference type="PRINTS" id="PR00069">
    <property type="entry name" value="ALDKETRDTASE"/>
</dbReference>
<dbReference type="CDD" id="cd19097">
    <property type="entry name" value="AKR_unchar"/>
    <property type="match status" value="1"/>
</dbReference>
<dbReference type="AlphaFoldDB" id="A0A4Q6XSS5"/>
<evidence type="ECO:0000259" key="1">
    <source>
        <dbReference type="Pfam" id="PF00248"/>
    </source>
</evidence>
<sequence length="314" mass="35472">MKRRILGRTGLAVSEIAFGGVEIGMPYGLGAHEMPDEASAIRLLQKAVELGVNFFDTARHYGESERLMGTAFQGIRDQVVLATKCVHLKNEEGNIPSYGELKATVHESLEVSLKNLKTDYVDLFMVHYADMDILQNEDVIRVFLEIQGEGHVKNIGVSVYKVQETAKAIQSGIWDAIQLPFNLMDQSHGDCFQNASEKGVGIIVRSVLMRGMLTERKFKMHEALKEVDNHLEAYRTIAETHFRNFPEYATKFALKHPQVSSVLVGIDKEEYLHASIDNLKGDELSTEIFVRSKNIQYPDPSFLNLAEWDRKGWL</sequence>
<name>A0A4Q6XSS5_9SPHI</name>
<dbReference type="InterPro" id="IPR023210">
    <property type="entry name" value="NADP_OxRdtase_dom"/>
</dbReference>
<dbReference type="RefSeq" id="WP_130141268.1">
    <property type="nucleotide sequence ID" value="NZ_SGIT01000002.1"/>
</dbReference>
<feature type="domain" description="NADP-dependent oxidoreductase" evidence="1">
    <location>
        <begin position="16"/>
        <end position="289"/>
    </location>
</feature>
<comment type="caution">
    <text evidence="2">The sequence shown here is derived from an EMBL/GenBank/DDBJ whole genome shotgun (WGS) entry which is preliminary data.</text>
</comment>
<dbReference type="Pfam" id="PF00248">
    <property type="entry name" value="Aldo_ket_red"/>
    <property type="match status" value="1"/>
</dbReference>
<evidence type="ECO:0000313" key="3">
    <source>
        <dbReference type="Proteomes" id="UP000292855"/>
    </source>
</evidence>
<proteinExistence type="predicted"/>
<dbReference type="Gene3D" id="3.20.20.100">
    <property type="entry name" value="NADP-dependent oxidoreductase domain"/>
    <property type="match status" value="1"/>
</dbReference>
<dbReference type="SUPFAM" id="SSF51430">
    <property type="entry name" value="NAD(P)-linked oxidoreductase"/>
    <property type="match status" value="1"/>
</dbReference>
<organism evidence="2 3">
    <name type="scientific">Sphingobacterium corticibacterium</name>
    <dbReference type="NCBI Taxonomy" id="2484746"/>
    <lineage>
        <taxon>Bacteria</taxon>
        <taxon>Pseudomonadati</taxon>
        <taxon>Bacteroidota</taxon>
        <taxon>Sphingobacteriia</taxon>
        <taxon>Sphingobacteriales</taxon>
        <taxon>Sphingobacteriaceae</taxon>
        <taxon>Sphingobacterium</taxon>
    </lineage>
</organism>
<dbReference type="GO" id="GO:0016491">
    <property type="term" value="F:oxidoreductase activity"/>
    <property type="evidence" value="ECO:0007669"/>
    <property type="project" value="InterPro"/>
</dbReference>
<dbReference type="InterPro" id="IPR020471">
    <property type="entry name" value="AKR"/>
</dbReference>
<dbReference type="Proteomes" id="UP000292855">
    <property type="component" value="Unassembled WGS sequence"/>
</dbReference>
<evidence type="ECO:0000313" key="2">
    <source>
        <dbReference type="EMBL" id="RZF59346.1"/>
    </source>
</evidence>
<dbReference type="PANTHER" id="PTHR43312:SF1">
    <property type="entry name" value="NADP-DEPENDENT OXIDOREDUCTASE DOMAIN-CONTAINING PROTEIN"/>
    <property type="match status" value="1"/>
</dbReference>
<reference evidence="2 3" key="1">
    <citation type="submission" date="2019-02" db="EMBL/GenBank/DDBJ databases">
        <authorList>
            <person name="Li Y."/>
        </authorList>
    </citation>
    <scope>NUCLEOTIDE SEQUENCE [LARGE SCALE GENOMIC DNA]</scope>
    <source>
        <strain evidence="2 3">30C10-4-7</strain>
    </source>
</reference>
<dbReference type="PANTHER" id="PTHR43312">
    <property type="entry name" value="D-THREO-ALDOSE 1-DEHYDROGENASE"/>
    <property type="match status" value="1"/>
</dbReference>
<accession>A0A4Q6XSS5</accession>
<dbReference type="OrthoDB" id="9773828at2"/>
<protein>
    <submittedName>
        <fullName evidence="2">Aldo/keto reductase</fullName>
    </submittedName>
</protein>